<dbReference type="EMBL" id="CAJOBC010000693">
    <property type="protein sequence ID" value="CAF3615610.1"/>
    <property type="molecule type" value="Genomic_DNA"/>
</dbReference>
<evidence type="ECO:0008006" key="4">
    <source>
        <dbReference type="Google" id="ProtNLM"/>
    </source>
</evidence>
<evidence type="ECO:0000313" key="3">
    <source>
        <dbReference type="Proteomes" id="UP000663829"/>
    </source>
</evidence>
<reference evidence="1" key="1">
    <citation type="submission" date="2021-02" db="EMBL/GenBank/DDBJ databases">
        <authorList>
            <person name="Nowell W R."/>
        </authorList>
    </citation>
    <scope>NUCLEOTIDE SEQUENCE</scope>
</reference>
<evidence type="ECO:0000313" key="2">
    <source>
        <dbReference type="EMBL" id="CAF3615610.1"/>
    </source>
</evidence>
<proteinExistence type="predicted"/>
<comment type="caution">
    <text evidence="1">The sequence shown here is derived from an EMBL/GenBank/DDBJ whole genome shotgun (WGS) entry which is preliminary data.</text>
</comment>
<organism evidence="1 3">
    <name type="scientific">Didymodactylos carnosus</name>
    <dbReference type="NCBI Taxonomy" id="1234261"/>
    <lineage>
        <taxon>Eukaryota</taxon>
        <taxon>Metazoa</taxon>
        <taxon>Spiralia</taxon>
        <taxon>Gnathifera</taxon>
        <taxon>Rotifera</taxon>
        <taxon>Eurotatoria</taxon>
        <taxon>Bdelloidea</taxon>
        <taxon>Philodinida</taxon>
        <taxon>Philodinidae</taxon>
        <taxon>Didymodactylos</taxon>
    </lineage>
</organism>
<dbReference type="Proteomes" id="UP000681722">
    <property type="component" value="Unassembled WGS sequence"/>
</dbReference>
<evidence type="ECO:0000313" key="1">
    <source>
        <dbReference type="EMBL" id="CAF0828654.1"/>
    </source>
</evidence>
<dbReference type="EMBL" id="CAJNOQ010000693">
    <property type="protein sequence ID" value="CAF0828654.1"/>
    <property type="molecule type" value="Genomic_DNA"/>
</dbReference>
<gene>
    <name evidence="1" type="ORF">GPM918_LOCUS4934</name>
    <name evidence="2" type="ORF">SRO942_LOCUS4935</name>
</gene>
<dbReference type="AlphaFoldDB" id="A0A813UXA2"/>
<keyword evidence="3" id="KW-1185">Reference proteome</keyword>
<protein>
    <recommendedName>
        <fullName evidence="4">F-box domain-containing protein</fullName>
    </recommendedName>
</protein>
<dbReference type="Proteomes" id="UP000663829">
    <property type="component" value="Unassembled WGS sequence"/>
</dbReference>
<accession>A0A813UXA2</accession>
<name>A0A813UXA2_9BILA</name>
<sequence length="553" mass="65336">MFTRFECLANEIIYEIFDYLDSIFIFCAFYNLNQRFQQFILPYTWTIDLTNVSYSIYHYYYSQIAGNFHKNVRQLKIGGEKASCQQLNMLTLIPLGFHPNLTSLSVSNIPSHSLLIPLNQILLNNQQLKQLSIKNVYFKFLVTTTITHLTICLLTVTELFHLFDLIPCVQYLNTQLKTFDDGWDNIRLEQKCQDMKKKLPNLNTFHLHIENLVYDEMLRLLLENLQHLTRLSLLLHYCRSPCFYLPVEQYYALLAMSKLEKLEFLITFGTNDESTTIDTIINLFKTNYFLDKKLIVGCHLVENNYYVIYSLPYSFSNIELSNKFLQRQTNIETNEKYLWKQVTNIKIILSTSLPSAESLLNTINLLFPNVIDLQVNIADDNDGGNLVTCTSNNIFNLNYKLNVQKLKFNTVSHDNLAVLLLLHYFPSKLELSFNLFSIMTIAPNNETIFFNIQELTMVSKFNFNLSKICQYFSNVRKLILSILDRNKNSWRNGYFKRKQVDFILDNMKELCYLEMKPFIDLKSFYDFKKQRFLTRIKGFQFEYFERCCVKLIK</sequence>